<dbReference type="SMART" id="SM00091">
    <property type="entry name" value="PAS"/>
    <property type="match status" value="1"/>
</dbReference>
<protein>
    <recommendedName>
        <fullName evidence="10">Sigma-54-dependent Fis family transcriptional regulator</fullName>
    </recommendedName>
</protein>
<sequence>MNILFIAPYLDLVKTAGETLKDSPYQVKVLLGDLEKGLQIAHDELVRSQVDVIVSRGGTASLLRQNLQIPVFEIDVTAFDLLRVVYPYVKRGSKVAVVGYENVVSGARSLAEILGVELGYFLVQHREKIDSVLDRVKNWGADILIGDTVSITTAQGRNINCELVRSGPEAIRATVEAAARFYDHMHEGIVRSNRLHTILEHTDKGVIYLDSEDTIEIINSKAEKILGVSRYRLTGTKISSDLIPGQIGESVHGKNRNRLIQIDGKDFLLEVSAVRVDGIREATLLFLQSTGYYHDMEGMIRQQLTSRGLIANDTFDSIVARSKIMLKTVERARRFSRTDSTVLLLGETGCGKEIFAQSIHNASPRSDGPFIGVNCAALPDSLLESELFGYAEGAFTGARKGGKPGLFELAHKGTIFLDEVNDMSNAVQARFLRVLQEKKLMRIGDNKIFDIDIRIIAASNKDLLEEAEAGRFRKDLYYRLKILDIEIPPLRKRAEDIVPLFAAFYSTAKNRNSVPVDCISDKLYEVMIQYPWPGNVRQLRNFAEKVAVLTSLEEEREEVYLDLIDELKSEHSIKTYSAAKSTDGEAKTLREIEEEIIRQRWELNDRNVSRTARELGIDRVTLRKKLALK</sequence>
<dbReference type="SUPFAM" id="SSF46689">
    <property type="entry name" value="Homeodomain-like"/>
    <property type="match status" value="1"/>
</dbReference>
<dbReference type="Pfam" id="PF02954">
    <property type="entry name" value="HTH_8"/>
    <property type="match status" value="1"/>
</dbReference>
<dbReference type="Pfam" id="PF06506">
    <property type="entry name" value="PrpR_N"/>
    <property type="match status" value="1"/>
</dbReference>
<dbReference type="PANTHER" id="PTHR32071:SF57">
    <property type="entry name" value="C4-DICARBOXYLATE TRANSPORT TRANSCRIPTIONAL REGULATORY PROTEIN DCTD"/>
    <property type="match status" value="1"/>
</dbReference>
<dbReference type="PANTHER" id="PTHR32071">
    <property type="entry name" value="TRANSCRIPTIONAL REGULATORY PROTEIN"/>
    <property type="match status" value="1"/>
</dbReference>
<dbReference type="OrthoDB" id="9803970at2"/>
<dbReference type="SUPFAM" id="SSF159800">
    <property type="entry name" value="PrpR receptor domain-like"/>
    <property type="match status" value="1"/>
</dbReference>
<dbReference type="SUPFAM" id="SSF55785">
    <property type="entry name" value="PYP-like sensor domain (PAS domain)"/>
    <property type="match status" value="1"/>
</dbReference>
<dbReference type="InterPro" id="IPR010524">
    <property type="entry name" value="Sig_transdc_resp-reg_PrpR_N"/>
</dbReference>
<dbReference type="EMBL" id="MWQY01000001">
    <property type="protein sequence ID" value="ORC38428.1"/>
    <property type="molecule type" value="Genomic_DNA"/>
</dbReference>
<dbReference type="InterPro" id="IPR027417">
    <property type="entry name" value="P-loop_NTPase"/>
</dbReference>
<gene>
    <name evidence="8" type="ORF">B4O97_01330</name>
</gene>
<dbReference type="InterPro" id="IPR025944">
    <property type="entry name" value="Sigma_54_int_dom_CS"/>
</dbReference>
<dbReference type="CDD" id="cd00009">
    <property type="entry name" value="AAA"/>
    <property type="match status" value="1"/>
</dbReference>
<feature type="domain" description="PAS" evidence="7">
    <location>
        <begin position="191"/>
        <end position="243"/>
    </location>
</feature>
<dbReference type="Gene3D" id="3.40.50.10660">
    <property type="entry name" value="PrpR receptor domain-like"/>
    <property type="match status" value="1"/>
</dbReference>
<dbReference type="Proteomes" id="UP000192343">
    <property type="component" value="Unassembled WGS sequence"/>
</dbReference>
<dbReference type="Pfam" id="PF25601">
    <property type="entry name" value="AAA_lid_14"/>
    <property type="match status" value="1"/>
</dbReference>
<dbReference type="GO" id="GO:0043565">
    <property type="term" value="F:sequence-specific DNA binding"/>
    <property type="evidence" value="ECO:0007669"/>
    <property type="project" value="InterPro"/>
</dbReference>
<evidence type="ECO:0000313" key="8">
    <source>
        <dbReference type="EMBL" id="ORC38428.1"/>
    </source>
</evidence>
<evidence type="ECO:0000256" key="1">
    <source>
        <dbReference type="ARBA" id="ARBA00022741"/>
    </source>
</evidence>
<dbReference type="PROSITE" id="PS50045">
    <property type="entry name" value="SIGMA54_INTERACT_4"/>
    <property type="match status" value="1"/>
</dbReference>
<dbReference type="InterPro" id="IPR000014">
    <property type="entry name" value="PAS"/>
</dbReference>
<reference evidence="8 9" key="1">
    <citation type="submission" date="2017-03" db="EMBL/GenBank/DDBJ databases">
        <title>Draft Genome sequence of Marispirochaeta sp. strain JC444.</title>
        <authorList>
            <person name="Shivani Y."/>
            <person name="Subhash Y."/>
            <person name="Sasikala C."/>
            <person name="Ramana C."/>
        </authorList>
    </citation>
    <scope>NUCLEOTIDE SEQUENCE [LARGE SCALE GENOMIC DNA]</scope>
    <source>
        <strain evidence="8 9">JC444</strain>
    </source>
</reference>
<evidence type="ECO:0000256" key="4">
    <source>
        <dbReference type="ARBA" id="ARBA00023125"/>
    </source>
</evidence>
<dbReference type="PROSITE" id="PS00688">
    <property type="entry name" value="SIGMA54_INTERACT_3"/>
    <property type="match status" value="1"/>
</dbReference>
<evidence type="ECO:0000256" key="3">
    <source>
        <dbReference type="ARBA" id="ARBA00023015"/>
    </source>
</evidence>
<dbReference type="InterPro" id="IPR009057">
    <property type="entry name" value="Homeodomain-like_sf"/>
</dbReference>
<evidence type="ECO:0000256" key="5">
    <source>
        <dbReference type="ARBA" id="ARBA00023163"/>
    </source>
</evidence>
<comment type="caution">
    <text evidence="8">The sequence shown here is derived from an EMBL/GenBank/DDBJ whole genome shotgun (WGS) entry which is preliminary data.</text>
</comment>
<dbReference type="Gene3D" id="3.40.50.2300">
    <property type="match status" value="1"/>
</dbReference>
<feature type="domain" description="Sigma-54 factor interaction" evidence="6">
    <location>
        <begin position="318"/>
        <end position="548"/>
    </location>
</feature>
<dbReference type="InterPro" id="IPR058031">
    <property type="entry name" value="AAA_lid_NorR"/>
</dbReference>
<dbReference type="AlphaFoldDB" id="A0A1Y1S366"/>
<evidence type="ECO:0000313" key="9">
    <source>
        <dbReference type="Proteomes" id="UP000192343"/>
    </source>
</evidence>
<accession>A0A1Y1S366</accession>
<dbReference type="InterPro" id="IPR002078">
    <property type="entry name" value="Sigma_54_int"/>
</dbReference>
<keyword evidence="2" id="KW-0067">ATP-binding</keyword>
<organism evidence="8 9">
    <name type="scientific">Marispirochaeta aestuarii</name>
    <dbReference type="NCBI Taxonomy" id="1963862"/>
    <lineage>
        <taxon>Bacteria</taxon>
        <taxon>Pseudomonadati</taxon>
        <taxon>Spirochaetota</taxon>
        <taxon>Spirochaetia</taxon>
        <taxon>Spirochaetales</taxon>
        <taxon>Spirochaetaceae</taxon>
        <taxon>Marispirochaeta</taxon>
    </lineage>
</organism>
<keyword evidence="9" id="KW-1185">Reference proteome</keyword>
<dbReference type="Gene3D" id="1.10.10.60">
    <property type="entry name" value="Homeodomain-like"/>
    <property type="match status" value="1"/>
</dbReference>
<evidence type="ECO:0000259" key="7">
    <source>
        <dbReference type="PROSITE" id="PS50112"/>
    </source>
</evidence>
<proteinExistence type="predicted"/>
<dbReference type="InterPro" id="IPR025943">
    <property type="entry name" value="Sigma_54_int_dom_ATP-bd_2"/>
</dbReference>
<dbReference type="Gene3D" id="3.40.50.300">
    <property type="entry name" value="P-loop containing nucleotide triphosphate hydrolases"/>
    <property type="match status" value="1"/>
</dbReference>
<dbReference type="GO" id="GO:0006355">
    <property type="term" value="P:regulation of DNA-templated transcription"/>
    <property type="evidence" value="ECO:0007669"/>
    <property type="project" value="InterPro"/>
</dbReference>
<dbReference type="SUPFAM" id="SSF52540">
    <property type="entry name" value="P-loop containing nucleoside triphosphate hydrolases"/>
    <property type="match status" value="1"/>
</dbReference>
<dbReference type="InterPro" id="IPR035965">
    <property type="entry name" value="PAS-like_dom_sf"/>
</dbReference>
<dbReference type="PROSITE" id="PS00676">
    <property type="entry name" value="SIGMA54_INTERACT_2"/>
    <property type="match status" value="1"/>
</dbReference>
<dbReference type="GO" id="GO:0000156">
    <property type="term" value="F:phosphorelay response regulator activity"/>
    <property type="evidence" value="ECO:0007669"/>
    <property type="project" value="InterPro"/>
</dbReference>
<dbReference type="Gene3D" id="1.10.8.60">
    <property type="match status" value="1"/>
</dbReference>
<dbReference type="Gene3D" id="3.30.450.20">
    <property type="entry name" value="PAS domain"/>
    <property type="match status" value="1"/>
</dbReference>
<dbReference type="GO" id="GO:0005524">
    <property type="term" value="F:ATP binding"/>
    <property type="evidence" value="ECO:0007669"/>
    <property type="project" value="UniProtKB-KW"/>
</dbReference>
<evidence type="ECO:0000259" key="6">
    <source>
        <dbReference type="PROSITE" id="PS50045"/>
    </source>
</evidence>
<keyword evidence="4" id="KW-0238">DNA-binding</keyword>
<dbReference type="InterPro" id="IPR003593">
    <property type="entry name" value="AAA+_ATPase"/>
</dbReference>
<keyword evidence="5" id="KW-0804">Transcription</keyword>
<dbReference type="STRING" id="1963862.B4O97_01330"/>
<keyword evidence="3" id="KW-0805">Transcription regulation</keyword>
<dbReference type="InterPro" id="IPR002197">
    <property type="entry name" value="HTH_Fis"/>
</dbReference>
<evidence type="ECO:0008006" key="10">
    <source>
        <dbReference type="Google" id="ProtNLM"/>
    </source>
</evidence>
<dbReference type="NCBIfam" id="TIGR00229">
    <property type="entry name" value="sensory_box"/>
    <property type="match status" value="1"/>
</dbReference>
<dbReference type="SMART" id="SM00382">
    <property type="entry name" value="AAA"/>
    <property type="match status" value="1"/>
</dbReference>
<keyword evidence="1" id="KW-0547">Nucleotide-binding</keyword>
<dbReference type="Pfam" id="PF00158">
    <property type="entry name" value="Sigma54_activat"/>
    <property type="match status" value="1"/>
</dbReference>
<dbReference type="RefSeq" id="WP_083047544.1">
    <property type="nucleotide sequence ID" value="NZ_MWQY01000001.1"/>
</dbReference>
<dbReference type="FunFam" id="3.40.50.300:FF:000006">
    <property type="entry name" value="DNA-binding transcriptional regulator NtrC"/>
    <property type="match status" value="1"/>
</dbReference>
<dbReference type="PROSITE" id="PS50112">
    <property type="entry name" value="PAS"/>
    <property type="match status" value="1"/>
</dbReference>
<evidence type="ECO:0000256" key="2">
    <source>
        <dbReference type="ARBA" id="ARBA00022840"/>
    </source>
</evidence>
<name>A0A1Y1S366_9SPIO</name>